<dbReference type="RefSeq" id="WP_278339052.1">
    <property type="nucleotide sequence ID" value="NZ_BAAFLA010000011.1"/>
</dbReference>
<name>A0A1Q6FAS7_9BACT</name>
<evidence type="ECO:0000313" key="2">
    <source>
        <dbReference type="EMBL" id="OKY95981.1"/>
    </source>
</evidence>
<accession>A0A1Q6FAS7</accession>
<comment type="caution">
    <text evidence="2">The sequence shown here is derived from an EMBL/GenBank/DDBJ whole genome shotgun (WGS) entry which is preliminary data.</text>
</comment>
<gene>
    <name evidence="2" type="ORF">BHV66_03250</name>
</gene>
<evidence type="ECO:0000259" key="1">
    <source>
        <dbReference type="Pfam" id="PF18454"/>
    </source>
</evidence>
<organism evidence="2 3">
    <name type="scientific">Alistipes putredinis</name>
    <dbReference type="NCBI Taxonomy" id="28117"/>
    <lineage>
        <taxon>Bacteria</taxon>
        <taxon>Pseudomonadati</taxon>
        <taxon>Bacteroidota</taxon>
        <taxon>Bacteroidia</taxon>
        <taxon>Bacteroidales</taxon>
        <taxon>Rikenellaceae</taxon>
        <taxon>Alistipes</taxon>
    </lineage>
</organism>
<dbReference type="Proteomes" id="UP000187417">
    <property type="component" value="Unassembled WGS sequence"/>
</dbReference>
<proteinExistence type="predicted"/>
<sequence>MMNELITIHTRFQHRRATAARWAEVNPILREGELGIELDTRRMKFGDGVTRWNSLEYCSKEILPASATELGGIKAEGKTNGYSVEVRIDPNTHKLYVPDYPQIPKLGAVATSNDYNDLNNKPDIPAQYSLPAASETALGGIKAASKTVEYTVEVKKDPATHKLYVPASTVSGESPDNGILPGLIVKISYKRQDKSTHFTNETAAIMNGDIYFRPLCSLEHFNRILPNLYIGLARCNSRSHKIIMQKPTKKQIGWHIVGNPSYKLSSQERYPQKTVFTEKFNDHPRWTWNDTVPVAVADLISEYHGEWIKFPYDLETIARRFIYMYQIQYQTPKIYTVLPIDTLQGTQVKDGFLKISTIRRRVSLDMSRTTASDFYASVNLGLCFCRSETEPPHLQRTLLGPILPQRVIIVRKYGLNKVYYLMKSPERRSRITK</sequence>
<evidence type="ECO:0000313" key="3">
    <source>
        <dbReference type="Proteomes" id="UP000187417"/>
    </source>
</evidence>
<dbReference type="AlphaFoldDB" id="A0A1Q6FAS7"/>
<reference evidence="2 3" key="1">
    <citation type="journal article" date="2016" name="Nat. Biotechnol.">
        <title>Measurement of bacterial replication rates in microbial communities.</title>
        <authorList>
            <person name="Brown C.T."/>
            <person name="Olm M.R."/>
            <person name="Thomas B.C."/>
            <person name="Banfield J.F."/>
        </authorList>
    </citation>
    <scope>NUCLEOTIDE SEQUENCE [LARGE SCALE GENOMIC DNA]</scope>
    <source>
        <strain evidence="2">CAG:67_53_122</strain>
    </source>
</reference>
<feature type="domain" description="Major tropism determinant N-terminal" evidence="1">
    <location>
        <begin position="13"/>
        <end position="50"/>
    </location>
</feature>
<dbReference type="InterPro" id="IPR041352">
    <property type="entry name" value="Mtd_N"/>
</dbReference>
<dbReference type="EMBL" id="MNQH01000003">
    <property type="protein sequence ID" value="OKY95981.1"/>
    <property type="molecule type" value="Genomic_DNA"/>
</dbReference>
<dbReference type="SUPFAM" id="SSF69349">
    <property type="entry name" value="Phage fibre proteins"/>
    <property type="match status" value="1"/>
</dbReference>
<dbReference type="Pfam" id="PF18454">
    <property type="entry name" value="Mtd_N"/>
    <property type="match status" value="1"/>
</dbReference>
<dbReference type="STRING" id="28117.BHV66_03250"/>
<protein>
    <recommendedName>
        <fullName evidence="1">Major tropism determinant N-terminal domain-containing protein</fullName>
    </recommendedName>
</protein>